<dbReference type="PANTHER" id="PTHR11902:SF12">
    <property type="entry name" value="ALPHA-ENOLASE"/>
    <property type="match status" value="1"/>
</dbReference>
<dbReference type="SFLD" id="SFLDS00001">
    <property type="entry name" value="Enolase"/>
    <property type="match status" value="1"/>
</dbReference>
<feature type="domain" description="Enolase N-terminal" evidence="15">
    <location>
        <begin position="3"/>
        <end position="134"/>
    </location>
</feature>
<comment type="catalytic activity">
    <reaction evidence="11">
        <text>(2R)-2-phosphoglycerate = phosphoenolpyruvate + H2O</text>
        <dbReference type="Rhea" id="RHEA:10164"/>
        <dbReference type="ChEBI" id="CHEBI:15377"/>
        <dbReference type="ChEBI" id="CHEBI:58289"/>
        <dbReference type="ChEBI" id="CHEBI:58702"/>
        <dbReference type="EC" id="4.2.1.11"/>
    </reaction>
</comment>
<protein>
    <recommendedName>
        <fullName evidence="4">phosphopyruvate hydratase</fullName>
        <ecNumber evidence="4">4.2.1.11</ecNumber>
    </recommendedName>
    <alternativeName>
        <fullName evidence="10">2-phospho-D-glycerate hydro-lyase</fullName>
    </alternativeName>
</protein>
<keyword evidence="9" id="KW-0456">Lyase</keyword>
<feature type="binding site" evidence="13">
    <location>
        <position position="320"/>
    </location>
    <ligand>
        <name>Mg(2+)</name>
        <dbReference type="ChEBI" id="CHEBI:18420"/>
    </ligand>
</feature>
<name>A0AAJ7WM34_PETMA</name>
<keyword evidence="5" id="KW-0963">Cytoplasm</keyword>
<comment type="pathway">
    <text evidence="2">Carbohydrate degradation; glycolysis; pyruvate from D-glyceraldehyde 3-phosphate: step 4/5.</text>
</comment>
<evidence type="ECO:0000256" key="11">
    <source>
        <dbReference type="ARBA" id="ARBA00048333"/>
    </source>
</evidence>
<dbReference type="CDD" id="cd03313">
    <property type="entry name" value="enolase"/>
    <property type="match status" value="1"/>
</dbReference>
<evidence type="ECO:0000256" key="12">
    <source>
        <dbReference type="PIRSR" id="PIRSR001400-2"/>
    </source>
</evidence>
<dbReference type="SMART" id="SM01193">
    <property type="entry name" value="Enolase_N"/>
    <property type="match status" value="1"/>
</dbReference>
<dbReference type="GO" id="GO:0000015">
    <property type="term" value="C:phosphopyruvate hydratase complex"/>
    <property type="evidence" value="ECO:0007669"/>
    <property type="project" value="InterPro"/>
</dbReference>
<dbReference type="GeneID" id="116939020"/>
<reference evidence="17" key="1">
    <citation type="submission" date="2025-08" db="UniProtKB">
        <authorList>
            <consortium name="RefSeq"/>
        </authorList>
    </citation>
    <scope>IDENTIFICATION</scope>
    <source>
        <tissue evidence="17">Sperm</tissue>
    </source>
</reference>
<dbReference type="GO" id="GO:0004634">
    <property type="term" value="F:phosphopyruvate hydratase activity"/>
    <property type="evidence" value="ECO:0007669"/>
    <property type="project" value="UniProtKB-EC"/>
</dbReference>
<evidence type="ECO:0000313" key="17">
    <source>
        <dbReference type="RefSeq" id="XP_032802776.1"/>
    </source>
</evidence>
<dbReference type="Pfam" id="PF03952">
    <property type="entry name" value="Enolase_N"/>
    <property type="match status" value="1"/>
</dbReference>
<feature type="binding site" evidence="12">
    <location>
        <position position="396"/>
    </location>
    <ligand>
        <name>substrate</name>
    </ligand>
</feature>
<sequence length="436" mass="46754">MSVLKIHARQIFDSRGNPTVEVDLYTHKGLFRASVPSGVSRGAHEPTELRDGDKTRFLGQGVSRVVKYINQYIGPALCSQDVNVKDQEKIDDLLVAMDGTANLSRFGCNGLLGVSVAVCKAGAVESDVPLYKHIAHLAGNTNLVLPVPVLNVLAGGVHADGGGVQGLQEVLVLPVGASSLHDAVRRGAEVHHALHALLRERQGVGATNVGDQGAFSLSLPSARDALQLVREAVQRSGNQDAVVLGIDAAASDLHVHGMYRKRTQEEGQEDSLISADTLAQSYRDLAKDFQVVSFEDPFDQDDWTAWSKFTESGSFQVVGDSLTVSSESRVELAAGQQACNSLTLSLTHTGTLTQTIRAWRAARRHGWGVVVSHRSGETEDPFIADLAVGLGAGQIKTGAACRSERLAKYNQLIRIEEELGSEAKYAGRNYRNPHAG</sequence>
<feature type="binding site" evidence="12">
    <location>
        <begin position="372"/>
        <end position="375"/>
    </location>
    <ligand>
        <name>substrate</name>
    </ligand>
</feature>
<organism evidence="16 17">
    <name type="scientific">Petromyzon marinus</name>
    <name type="common">Sea lamprey</name>
    <dbReference type="NCBI Taxonomy" id="7757"/>
    <lineage>
        <taxon>Eukaryota</taxon>
        <taxon>Metazoa</taxon>
        <taxon>Chordata</taxon>
        <taxon>Craniata</taxon>
        <taxon>Vertebrata</taxon>
        <taxon>Cyclostomata</taxon>
        <taxon>Hyperoartia</taxon>
        <taxon>Petromyzontiformes</taxon>
        <taxon>Petromyzontidae</taxon>
        <taxon>Petromyzon</taxon>
    </lineage>
</organism>
<evidence type="ECO:0000256" key="4">
    <source>
        <dbReference type="ARBA" id="ARBA00012058"/>
    </source>
</evidence>
<evidence type="ECO:0000256" key="5">
    <source>
        <dbReference type="ARBA" id="ARBA00022490"/>
    </source>
</evidence>
<evidence type="ECO:0000259" key="15">
    <source>
        <dbReference type="SMART" id="SM01193"/>
    </source>
</evidence>
<dbReference type="HAMAP" id="MF_00318">
    <property type="entry name" value="Enolase"/>
    <property type="match status" value="1"/>
</dbReference>
<dbReference type="PRINTS" id="PR00148">
    <property type="entry name" value="ENOLASE"/>
</dbReference>
<dbReference type="SUPFAM" id="SSF54826">
    <property type="entry name" value="Enolase N-terminal domain-like"/>
    <property type="match status" value="1"/>
</dbReference>
<evidence type="ECO:0000256" key="9">
    <source>
        <dbReference type="ARBA" id="ARBA00023239"/>
    </source>
</evidence>
<dbReference type="InterPro" id="IPR000941">
    <property type="entry name" value="Enolase"/>
</dbReference>
<dbReference type="InterPro" id="IPR036849">
    <property type="entry name" value="Enolase-like_C_sf"/>
</dbReference>
<dbReference type="PIRSF" id="PIRSF001400">
    <property type="entry name" value="Enolase"/>
    <property type="match status" value="1"/>
</dbReference>
<feature type="domain" description="Enolase C-terminal TIM barrel" evidence="14">
    <location>
        <begin position="142"/>
        <end position="433"/>
    </location>
</feature>
<keyword evidence="7 13" id="KW-0460">Magnesium</keyword>
<gene>
    <name evidence="17" type="primary">LOC116939020</name>
</gene>
<feature type="binding site" evidence="13">
    <location>
        <position position="295"/>
    </location>
    <ligand>
        <name>Mg(2+)</name>
        <dbReference type="ChEBI" id="CHEBI:18420"/>
    </ligand>
</feature>
<keyword evidence="6 13" id="KW-0479">Metal-binding</keyword>
<dbReference type="InterPro" id="IPR020810">
    <property type="entry name" value="Enolase_C"/>
</dbReference>
<keyword evidence="8" id="KW-0324">Glycolysis</keyword>
<feature type="binding site" evidence="12">
    <location>
        <position position="320"/>
    </location>
    <ligand>
        <name>substrate</name>
    </ligand>
</feature>
<dbReference type="InterPro" id="IPR020811">
    <property type="entry name" value="Enolase_N"/>
</dbReference>
<feature type="binding site" evidence="12">
    <location>
        <position position="158"/>
    </location>
    <ligand>
        <name>substrate</name>
    </ligand>
</feature>
<feature type="binding site" evidence="12">
    <location>
        <position position="169"/>
    </location>
    <ligand>
        <name>substrate</name>
    </ligand>
</feature>
<evidence type="ECO:0000256" key="13">
    <source>
        <dbReference type="PIRSR" id="PIRSR001400-3"/>
    </source>
</evidence>
<dbReference type="PANTHER" id="PTHR11902">
    <property type="entry name" value="ENOLASE"/>
    <property type="match status" value="1"/>
</dbReference>
<feature type="binding site" evidence="13">
    <location>
        <position position="247"/>
    </location>
    <ligand>
        <name>Mg(2+)</name>
        <dbReference type="ChEBI" id="CHEBI:18420"/>
    </ligand>
</feature>
<dbReference type="GO" id="GO:0000287">
    <property type="term" value="F:magnesium ion binding"/>
    <property type="evidence" value="ECO:0007669"/>
    <property type="project" value="InterPro"/>
</dbReference>
<dbReference type="AlphaFoldDB" id="A0AAJ7WM34"/>
<evidence type="ECO:0000256" key="3">
    <source>
        <dbReference type="ARBA" id="ARBA00009604"/>
    </source>
</evidence>
<proteinExistence type="inferred from homology"/>
<evidence type="ECO:0000256" key="6">
    <source>
        <dbReference type="ARBA" id="ARBA00022723"/>
    </source>
</evidence>
<accession>A0AAJ7WM34</accession>
<evidence type="ECO:0000256" key="10">
    <source>
        <dbReference type="ARBA" id="ARBA00031125"/>
    </source>
</evidence>
<comment type="cofactor">
    <cofactor evidence="13">
        <name>Mg(2+)</name>
        <dbReference type="ChEBI" id="CHEBI:18420"/>
    </cofactor>
    <text evidence="13">Mg(2+) is required for catalysis and for stabilizing the dimer.</text>
</comment>
<feature type="binding site" evidence="12">
    <location>
        <position position="295"/>
    </location>
    <ligand>
        <name>substrate</name>
    </ligand>
</feature>
<comment type="subcellular location">
    <subcellularLocation>
        <location evidence="1">Cytoplasm</location>
    </subcellularLocation>
</comment>
<dbReference type="Proteomes" id="UP001318040">
    <property type="component" value="Chromosome 5"/>
</dbReference>
<dbReference type="Gene3D" id="3.30.390.10">
    <property type="entry name" value="Enolase-like, N-terminal domain"/>
    <property type="match status" value="1"/>
</dbReference>
<dbReference type="RefSeq" id="XP_032802776.1">
    <property type="nucleotide sequence ID" value="XM_032946885.1"/>
</dbReference>
<evidence type="ECO:0000313" key="16">
    <source>
        <dbReference type="Proteomes" id="UP001318040"/>
    </source>
</evidence>
<evidence type="ECO:0000256" key="8">
    <source>
        <dbReference type="ARBA" id="ARBA00023152"/>
    </source>
</evidence>
<evidence type="ECO:0000256" key="1">
    <source>
        <dbReference type="ARBA" id="ARBA00004496"/>
    </source>
</evidence>
<dbReference type="Gene3D" id="3.20.20.120">
    <property type="entry name" value="Enolase-like C-terminal domain"/>
    <property type="match status" value="1"/>
</dbReference>
<dbReference type="EC" id="4.2.1.11" evidence="4"/>
<dbReference type="KEGG" id="pmrn:116939020"/>
<dbReference type="SMART" id="SM01192">
    <property type="entry name" value="Enolase_C"/>
    <property type="match status" value="1"/>
</dbReference>
<keyword evidence="16" id="KW-1185">Reference proteome</keyword>
<dbReference type="SUPFAM" id="SSF51604">
    <property type="entry name" value="Enolase C-terminal domain-like"/>
    <property type="match status" value="1"/>
</dbReference>
<dbReference type="InterPro" id="IPR029017">
    <property type="entry name" value="Enolase-like_N"/>
</dbReference>
<dbReference type="GO" id="GO:0006096">
    <property type="term" value="P:glycolytic process"/>
    <property type="evidence" value="ECO:0007669"/>
    <property type="project" value="UniProtKB-KW"/>
</dbReference>
<comment type="similarity">
    <text evidence="3">Belongs to the enolase family.</text>
</comment>
<evidence type="ECO:0000259" key="14">
    <source>
        <dbReference type="SMART" id="SM01192"/>
    </source>
</evidence>
<evidence type="ECO:0000256" key="2">
    <source>
        <dbReference type="ARBA" id="ARBA00005031"/>
    </source>
</evidence>
<dbReference type="Pfam" id="PF00113">
    <property type="entry name" value="Enolase_C"/>
    <property type="match status" value="1"/>
</dbReference>
<evidence type="ECO:0000256" key="7">
    <source>
        <dbReference type="ARBA" id="ARBA00022842"/>
    </source>
</evidence>